<keyword evidence="4" id="KW-0238">DNA-binding</keyword>
<feature type="domain" description="HTH araC/xylS-type" evidence="3">
    <location>
        <begin position="154"/>
        <end position="251"/>
    </location>
</feature>
<dbReference type="GO" id="GO:0003700">
    <property type="term" value="F:DNA-binding transcription factor activity"/>
    <property type="evidence" value="ECO:0007669"/>
    <property type="project" value="InterPro"/>
</dbReference>
<protein>
    <submittedName>
        <fullName evidence="4">DNA-binding transcriptional regulator AraC</fullName>
    </submittedName>
</protein>
<keyword evidence="5" id="KW-1185">Reference proteome</keyword>
<evidence type="ECO:0000313" key="5">
    <source>
        <dbReference type="Proteomes" id="UP000255467"/>
    </source>
</evidence>
<accession>A0A378X6H6</accession>
<dbReference type="Pfam" id="PF12833">
    <property type="entry name" value="HTH_18"/>
    <property type="match status" value="1"/>
</dbReference>
<proteinExistence type="predicted"/>
<dbReference type="Gene3D" id="1.10.10.60">
    <property type="entry name" value="Homeodomain-like"/>
    <property type="match status" value="1"/>
</dbReference>
<dbReference type="GO" id="GO:0043565">
    <property type="term" value="F:sequence-specific DNA binding"/>
    <property type="evidence" value="ECO:0007669"/>
    <property type="project" value="InterPro"/>
</dbReference>
<evidence type="ECO:0000256" key="1">
    <source>
        <dbReference type="ARBA" id="ARBA00023015"/>
    </source>
</evidence>
<evidence type="ECO:0000256" key="2">
    <source>
        <dbReference type="ARBA" id="ARBA00023163"/>
    </source>
</evidence>
<dbReference type="PANTHER" id="PTHR43436:SF1">
    <property type="entry name" value="TRANSCRIPTIONAL REGULATORY PROTEIN"/>
    <property type="match status" value="1"/>
</dbReference>
<dbReference type="InterPro" id="IPR018060">
    <property type="entry name" value="HTH_AraC"/>
</dbReference>
<dbReference type="EMBL" id="UGRY01000001">
    <property type="protein sequence ID" value="SUA49039.1"/>
    <property type="molecule type" value="Genomic_DNA"/>
</dbReference>
<gene>
    <name evidence="4" type="ORF">NCTC1934_00037</name>
</gene>
<reference evidence="4 5" key="1">
    <citation type="submission" date="2018-06" db="EMBL/GenBank/DDBJ databases">
        <authorList>
            <consortium name="Pathogen Informatics"/>
            <person name="Doyle S."/>
        </authorList>
    </citation>
    <scope>NUCLEOTIDE SEQUENCE [LARGE SCALE GENOMIC DNA]</scope>
    <source>
        <strain evidence="4 5">NCTC1934</strain>
    </source>
</reference>
<dbReference type="PROSITE" id="PS01124">
    <property type="entry name" value="HTH_ARAC_FAMILY_2"/>
    <property type="match status" value="1"/>
</dbReference>
<dbReference type="InterPro" id="IPR009057">
    <property type="entry name" value="Homeodomain-like_sf"/>
</dbReference>
<evidence type="ECO:0000259" key="3">
    <source>
        <dbReference type="PROSITE" id="PS01124"/>
    </source>
</evidence>
<sequence>MITGMDRAALPETCCPGEVATIWIRSGYAAYLGPSLRLDPHSGSVHCVAVGIDAPFTVRVAADQRTVRSAFIPARTRHQVVVDSGRMLFCYLEPTLLSGVERCTTETLGAIGLTHRHESALIDQMRQANPLDPAALLRRIADTDTPAITDARIRATVRTIRADPAGTLGATALATDVGLSTSRFLHLFSAQTGTSLRRYRLWSRMMRVAAAVEQGHDLTTAASDAGFASPSHFSDSFHTMFGLTATTLLANGTRLIVGPT</sequence>
<dbReference type="Proteomes" id="UP000255467">
    <property type="component" value="Unassembled WGS sequence"/>
</dbReference>
<organism evidence="4 5">
    <name type="scientific">Nocardia otitidiscaviarum</name>
    <dbReference type="NCBI Taxonomy" id="1823"/>
    <lineage>
        <taxon>Bacteria</taxon>
        <taxon>Bacillati</taxon>
        <taxon>Actinomycetota</taxon>
        <taxon>Actinomycetes</taxon>
        <taxon>Mycobacteriales</taxon>
        <taxon>Nocardiaceae</taxon>
        <taxon>Nocardia</taxon>
    </lineage>
</organism>
<dbReference type="AlphaFoldDB" id="A0A378X6H6"/>
<dbReference type="PANTHER" id="PTHR43436">
    <property type="entry name" value="ARAC-FAMILY TRANSCRIPTIONAL REGULATOR"/>
    <property type="match status" value="1"/>
</dbReference>
<dbReference type="SMART" id="SM00342">
    <property type="entry name" value="HTH_ARAC"/>
    <property type="match status" value="1"/>
</dbReference>
<dbReference type="SUPFAM" id="SSF46689">
    <property type="entry name" value="Homeodomain-like"/>
    <property type="match status" value="1"/>
</dbReference>
<name>A0A378X6H6_9NOCA</name>
<keyword evidence="2" id="KW-0804">Transcription</keyword>
<keyword evidence="1" id="KW-0805">Transcription regulation</keyword>
<evidence type="ECO:0000313" key="4">
    <source>
        <dbReference type="EMBL" id="SUA49039.1"/>
    </source>
</evidence>
<dbReference type="STRING" id="1406858.GCA_000710895_04028"/>